<dbReference type="SUPFAM" id="SSF110857">
    <property type="entry name" value="Gamma-glutamyl cyclotransferase-like"/>
    <property type="match status" value="1"/>
</dbReference>
<dbReference type="Gene3D" id="3.10.490.10">
    <property type="entry name" value="Gamma-glutamyl cyclotransferase-like"/>
    <property type="match status" value="1"/>
</dbReference>
<organism evidence="2 3">
    <name type="scientific">Pseudoalteromonas aliena SW19</name>
    <dbReference type="NCBI Taxonomy" id="1314866"/>
    <lineage>
        <taxon>Bacteria</taxon>
        <taxon>Pseudomonadati</taxon>
        <taxon>Pseudomonadota</taxon>
        <taxon>Gammaproteobacteria</taxon>
        <taxon>Alteromonadales</taxon>
        <taxon>Pseudoalteromonadaceae</taxon>
        <taxon>Pseudoalteromonas</taxon>
    </lineage>
</organism>
<dbReference type="Proteomes" id="UP000648482">
    <property type="component" value="Unassembled WGS sequence"/>
</dbReference>
<comment type="caution">
    <text evidence="2">The sequence shown here is derived from an EMBL/GenBank/DDBJ whole genome shotgun (WGS) entry which is preliminary data.</text>
</comment>
<dbReference type="InterPro" id="IPR009288">
    <property type="entry name" value="AIG2-like_dom"/>
</dbReference>
<dbReference type="Pfam" id="PF06094">
    <property type="entry name" value="GGACT"/>
    <property type="match status" value="1"/>
</dbReference>
<dbReference type="InterPro" id="IPR013024">
    <property type="entry name" value="GGCT-like"/>
</dbReference>
<evidence type="ECO:0000313" key="2">
    <source>
        <dbReference type="EMBL" id="MBE0359345.1"/>
    </source>
</evidence>
<gene>
    <name evidence="2" type="ORF">PALI_a0590</name>
</gene>
<dbReference type="CDD" id="cd06661">
    <property type="entry name" value="GGCT_like"/>
    <property type="match status" value="1"/>
</dbReference>
<accession>A0ABR9DYC0</accession>
<proteinExistence type="predicted"/>
<evidence type="ECO:0000313" key="3">
    <source>
        <dbReference type="Proteomes" id="UP000648482"/>
    </source>
</evidence>
<evidence type="ECO:0000259" key="1">
    <source>
        <dbReference type="Pfam" id="PF06094"/>
    </source>
</evidence>
<name>A0ABR9DYC0_9GAMM</name>
<dbReference type="RefSeq" id="WP_193155508.1">
    <property type="nucleotide sequence ID" value="NZ_AQGU01000025.1"/>
</dbReference>
<dbReference type="EMBL" id="AQGU01000025">
    <property type="protein sequence ID" value="MBE0359345.1"/>
    <property type="molecule type" value="Genomic_DNA"/>
</dbReference>
<reference evidence="2 3" key="1">
    <citation type="submission" date="2015-06" db="EMBL/GenBank/DDBJ databases">
        <title>Genome sequence of Pseudoalteromonas aliena.</title>
        <authorList>
            <person name="Xie B.-B."/>
            <person name="Rong J.-C."/>
            <person name="Qin Q.-L."/>
            <person name="Zhang Y.-Z."/>
        </authorList>
    </citation>
    <scope>NUCLEOTIDE SEQUENCE [LARGE SCALE GENOMIC DNA]</scope>
    <source>
        <strain evidence="2 3">SW19</strain>
    </source>
</reference>
<dbReference type="InterPro" id="IPR036568">
    <property type="entry name" value="GGCT-like_sf"/>
</dbReference>
<sequence>MEKLFSYGTLQMESVQKETFGHVLNGVKDSLIGYTLGEIKISDPAVIQVSGTDIHSILNYTGKDTDIVEGTVFELTPLELKQADEYEVEEYVRIAGSYSSGNKAWAYVCAKSQINNI</sequence>
<protein>
    <recommendedName>
        <fullName evidence="1">Gamma-glutamylcyclotransferase AIG2-like domain-containing protein</fullName>
    </recommendedName>
</protein>
<feature type="domain" description="Gamma-glutamylcyclotransferase AIG2-like" evidence="1">
    <location>
        <begin position="4"/>
        <end position="112"/>
    </location>
</feature>
<keyword evidence="3" id="KW-1185">Reference proteome</keyword>